<evidence type="ECO:0000313" key="16">
    <source>
        <dbReference type="Proteomes" id="UP000008810"/>
    </source>
</evidence>
<reference evidence="14 15" key="1">
    <citation type="journal article" date="2010" name="Nature">
        <title>Genome sequencing and analysis of the model grass Brachypodium distachyon.</title>
        <authorList>
            <consortium name="International Brachypodium Initiative"/>
        </authorList>
    </citation>
    <scope>NUCLEOTIDE SEQUENCE [LARGE SCALE GENOMIC DNA]</scope>
    <source>
        <strain evidence="14 15">Bd21</strain>
    </source>
</reference>
<dbReference type="Pfam" id="PF14416">
    <property type="entry name" value="PMR5N"/>
    <property type="match status" value="1"/>
</dbReference>
<evidence type="ECO:0000256" key="6">
    <source>
        <dbReference type="ARBA" id="ARBA00022989"/>
    </source>
</evidence>
<keyword evidence="5" id="KW-0735">Signal-anchor</keyword>
<dbReference type="EMBL" id="CM000880">
    <property type="protein sequence ID" value="KQK22162.1"/>
    <property type="molecule type" value="Genomic_DNA"/>
</dbReference>
<evidence type="ECO:0000259" key="13">
    <source>
        <dbReference type="Pfam" id="PF14416"/>
    </source>
</evidence>
<evidence type="ECO:0000256" key="4">
    <source>
        <dbReference type="ARBA" id="ARBA00022692"/>
    </source>
</evidence>
<reference evidence="14" key="2">
    <citation type="submission" date="2017-06" db="EMBL/GenBank/DDBJ databases">
        <title>WGS assembly of Brachypodium distachyon.</title>
        <authorList>
            <consortium name="The International Brachypodium Initiative"/>
            <person name="Lucas S."/>
            <person name="Harmon-Smith M."/>
            <person name="Lail K."/>
            <person name="Tice H."/>
            <person name="Grimwood J."/>
            <person name="Bruce D."/>
            <person name="Barry K."/>
            <person name="Shu S."/>
            <person name="Lindquist E."/>
            <person name="Wang M."/>
            <person name="Pitluck S."/>
            <person name="Vogel J.P."/>
            <person name="Garvin D.F."/>
            <person name="Mockler T.C."/>
            <person name="Schmutz J."/>
            <person name="Rokhsar D."/>
            <person name="Bevan M.W."/>
        </authorList>
    </citation>
    <scope>NUCLEOTIDE SEQUENCE</scope>
    <source>
        <strain evidence="14">Bd21</strain>
    </source>
</reference>
<dbReference type="InterPro" id="IPR026057">
    <property type="entry name" value="TBL_C"/>
</dbReference>
<proteinExistence type="inferred from homology"/>
<reference evidence="15" key="3">
    <citation type="submission" date="2018-08" db="UniProtKB">
        <authorList>
            <consortium name="EnsemblPlants"/>
        </authorList>
    </citation>
    <scope>IDENTIFICATION</scope>
    <source>
        <strain evidence="15">cv. Bd21</strain>
    </source>
</reference>
<dbReference type="RefSeq" id="XP_003561735.1">
    <property type="nucleotide sequence ID" value="XM_003561687.4"/>
</dbReference>
<dbReference type="GO" id="GO:1990538">
    <property type="term" value="F:xylan O-acetyltransferase activity"/>
    <property type="evidence" value="ECO:0007669"/>
    <property type="project" value="UniProtKB-ARBA"/>
</dbReference>
<dbReference type="GeneID" id="100841397"/>
<dbReference type="GO" id="GO:0016413">
    <property type="term" value="F:O-acetyltransferase activity"/>
    <property type="evidence" value="ECO:0000318"/>
    <property type="project" value="GO_Central"/>
</dbReference>
<keyword evidence="7" id="KW-0333">Golgi apparatus</keyword>
<evidence type="ECO:0000256" key="9">
    <source>
        <dbReference type="ARBA" id="ARBA00023157"/>
    </source>
</evidence>
<sequence length="388" mass="43088">MTLLSGKNSVVLAAVLLLLHYAFSLLPASSALAIGLARRHRRDVLPGPKGCDIFSGSWARVDGDGSAPAYTGYKCPVIDPEFNCQVYGRPDTEYLRYQWKPAGCEIPRFDGADFLARMKGRTVMFVGDSLGRNQWESLVCLLHAAAPQSPGQLVSADPFYTYKFLEYELVLSFHRAPYLVDIDVVQGKRVLMLDDIAENAQAWRGADVLSFNSGHWWTHTGALQGWDYMGVGGRYTEDMDRMAAFQRGMTTWANWVDLNVDPAKTRVFFQSMSPTHYSSKEWPNPVSKNCYGETAPLMTGLNSTAQPASTGQQQVIQTVLQGMRSPVHLLDITALSALRKDAHPSVYSGDLSPPQRANLAASADCSHWCLPGLPDTWNQLFYTLLFYQ</sequence>
<evidence type="ECO:0000256" key="11">
    <source>
        <dbReference type="SAM" id="SignalP"/>
    </source>
</evidence>
<evidence type="ECO:0000313" key="15">
    <source>
        <dbReference type="EnsemblPlants" id="KQK22162"/>
    </source>
</evidence>
<keyword evidence="6" id="KW-1133">Transmembrane helix</keyword>
<dbReference type="KEGG" id="bdi:100841397"/>
<dbReference type="FunCoup" id="I1H6K5">
    <property type="interactions" value="131"/>
</dbReference>
<evidence type="ECO:0000259" key="12">
    <source>
        <dbReference type="Pfam" id="PF13839"/>
    </source>
</evidence>
<keyword evidence="3" id="KW-0808">Transferase</keyword>
<dbReference type="eggNOG" id="ENOG502QR9P">
    <property type="taxonomic scope" value="Eukaryota"/>
</dbReference>
<dbReference type="Pfam" id="PF13839">
    <property type="entry name" value="PC-Esterase"/>
    <property type="match status" value="1"/>
</dbReference>
<organism evidence="15">
    <name type="scientific">Brachypodium distachyon</name>
    <name type="common">Purple false brome</name>
    <name type="synonym">Trachynia distachya</name>
    <dbReference type="NCBI Taxonomy" id="15368"/>
    <lineage>
        <taxon>Eukaryota</taxon>
        <taxon>Viridiplantae</taxon>
        <taxon>Streptophyta</taxon>
        <taxon>Embryophyta</taxon>
        <taxon>Tracheophyta</taxon>
        <taxon>Spermatophyta</taxon>
        <taxon>Magnoliopsida</taxon>
        <taxon>Liliopsida</taxon>
        <taxon>Poales</taxon>
        <taxon>Poaceae</taxon>
        <taxon>BOP clade</taxon>
        <taxon>Pooideae</taxon>
        <taxon>Stipodae</taxon>
        <taxon>Brachypodieae</taxon>
        <taxon>Brachypodium</taxon>
    </lineage>
</organism>
<evidence type="ECO:0000313" key="14">
    <source>
        <dbReference type="EMBL" id="KQK22162.1"/>
    </source>
</evidence>
<evidence type="ECO:0000256" key="3">
    <source>
        <dbReference type="ARBA" id="ARBA00022679"/>
    </source>
</evidence>
<evidence type="ECO:0000256" key="5">
    <source>
        <dbReference type="ARBA" id="ARBA00022968"/>
    </source>
</evidence>
<gene>
    <name evidence="15" type="primary">LOC100841397</name>
    <name evidence="14" type="ORF">BRADI_1g65550v3</name>
</gene>
<dbReference type="AlphaFoldDB" id="I1H6K5"/>
<evidence type="ECO:0000256" key="10">
    <source>
        <dbReference type="ARBA" id="ARBA00023180"/>
    </source>
</evidence>
<dbReference type="Gramene" id="KQK22162">
    <property type="protein sequence ID" value="KQK22162"/>
    <property type="gene ID" value="BRADI_1g65550v3"/>
</dbReference>
<feature type="signal peptide" evidence="11">
    <location>
        <begin position="1"/>
        <end position="24"/>
    </location>
</feature>
<comment type="similarity">
    <text evidence="2">Belongs to the PC-esterase family. TBL subfamily.</text>
</comment>
<feature type="domain" description="Trichome birefringence-like C-terminal" evidence="12">
    <location>
        <begin position="106"/>
        <end position="383"/>
    </location>
</feature>
<keyword evidence="8" id="KW-0472">Membrane</keyword>
<dbReference type="GO" id="GO:0000139">
    <property type="term" value="C:Golgi membrane"/>
    <property type="evidence" value="ECO:0007669"/>
    <property type="project" value="UniProtKB-SubCell"/>
</dbReference>
<dbReference type="OMA" id="WWSHKGS"/>
<dbReference type="InterPro" id="IPR029962">
    <property type="entry name" value="TBL"/>
</dbReference>
<dbReference type="Proteomes" id="UP000008810">
    <property type="component" value="Chromosome 1"/>
</dbReference>
<dbReference type="OrthoDB" id="1839666at2759"/>
<evidence type="ECO:0000256" key="8">
    <source>
        <dbReference type="ARBA" id="ARBA00023136"/>
    </source>
</evidence>
<keyword evidence="11" id="KW-0732">Signal</keyword>
<feature type="chain" id="PRO_5014094346" evidence="11">
    <location>
        <begin position="25"/>
        <end position="388"/>
    </location>
</feature>
<name>I1H6K5_BRADI</name>
<keyword evidence="9" id="KW-1015">Disulfide bond</keyword>
<dbReference type="GO" id="GO:0005794">
    <property type="term" value="C:Golgi apparatus"/>
    <property type="evidence" value="ECO:0000318"/>
    <property type="project" value="GO_Central"/>
</dbReference>
<evidence type="ECO:0000256" key="1">
    <source>
        <dbReference type="ARBA" id="ARBA00004323"/>
    </source>
</evidence>
<protein>
    <submittedName>
        <fullName evidence="14 15">Uncharacterized protein</fullName>
    </submittedName>
</protein>
<comment type="subcellular location">
    <subcellularLocation>
        <location evidence="1">Golgi apparatus membrane</location>
        <topology evidence="1">Single-pass type II membrane protein</topology>
    </subcellularLocation>
</comment>
<keyword evidence="4" id="KW-0812">Transmembrane</keyword>
<dbReference type="InterPro" id="IPR025846">
    <property type="entry name" value="TBL_N"/>
</dbReference>
<keyword evidence="16" id="KW-1185">Reference proteome</keyword>
<dbReference type="PANTHER" id="PTHR32285:SF14">
    <property type="entry name" value="PROTEIN PMR5"/>
    <property type="match status" value="1"/>
</dbReference>
<evidence type="ECO:0000256" key="7">
    <source>
        <dbReference type="ARBA" id="ARBA00023034"/>
    </source>
</evidence>
<dbReference type="PANTHER" id="PTHR32285">
    <property type="entry name" value="PROTEIN TRICHOME BIREFRINGENCE-LIKE 9-RELATED"/>
    <property type="match status" value="1"/>
</dbReference>
<keyword evidence="10" id="KW-0325">Glycoprotein</keyword>
<feature type="domain" description="Trichome birefringence-like N-terminal" evidence="13">
    <location>
        <begin position="50"/>
        <end position="105"/>
    </location>
</feature>
<evidence type="ECO:0000256" key="2">
    <source>
        <dbReference type="ARBA" id="ARBA00007727"/>
    </source>
</evidence>
<accession>I1H6K5</accession>
<dbReference type="EnsemblPlants" id="KQK22162">
    <property type="protein sequence ID" value="KQK22162"/>
    <property type="gene ID" value="BRADI_1g65550v3"/>
</dbReference>
<dbReference type="HOGENOM" id="CLU_020953_3_0_1"/>